<evidence type="ECO:0000256" key="6">
    <source>
        <dbReference type="ARBA" id="ARBA00023306"/>
    </source>
</evidence>
<dbReference type="InterPro" id="IPR021110">
    <property type="entry name" value="DNA_rep_checkpnt_protein"/>
</dbReference>
<feature type="compositionally biased region" description="Basic and acidic residues" evidence="9">
    <location>
        <begin position="29"/>
        <end position="59"/>
    </location>
</feature>
<evidence type="ECO:0000256" key="7">
    <source>
        <dbReference type="ARBA" id="ARBA00025253"/>
    </source>
</evidence>
<gene>
    <name evidence="10" type="ORF">D6D13_06258</name>
</gene>
<dbReference type="GO" id="GO:0000727">
    <property type="term" value="P:double-strand break repair via break-induced replication"/>
    <property type="evidence" value="ECO:0007669"/>
    <property type="project" value="TreeGrafter"/>
</dbReference>
<evidence type="ECO:0000256" key="8">
    <source>
        <dbReference type="RuleBase" id="RU367067"/>
    </source>
</evidence>
<feature type="compositionally biased region" description="Low complexity" evidence="9">
    <location>
        <begin position="82"/>
        <end position="91"/>
    </location>
</feature>
<dbReference type="GO" id="GO:0006270">
    <property type="term" value="P:DNA replication initiation"/>
    <property type="evidence" value="ECO:0007669"/>
    <property type="project" value="UniProtKB-UniRule"/>
</dbReference>
<proteinExistence type="inferred from homology"/>
<dbReference type="InterPro" id="IPR040203">
    <property type="entry name" value="Sld2"/>
</dbReference>
<dbReference type="Gene3D" id="1.10.10.1460">
    <property type="match status" value="1"/>
</dbReference>
<feature type="compositionally biased region" description="Basic and acidic residues" evidence="9">
    <location>
        <begin position="425"/>
        <end position="439"/>
    </location>
</feature>
<organism evidence="10">
    <name type="scientific">Aureobasidium pullulans</name>
    <name type="common">Black yeast</name>
    <name type="synonym">Pullularia pullulans</name>
    <dbReference type="NCBI Taxonomy" id="5580"/>
    <lineage>
        <taxon>Eukaryota</taxon>
        <taxon>Fungi</taxon>
        <taxon>Dikarya</taxon>
        <taxon>Ascomycota</taxon>
        <taxon>Pezizomycotina</taxon>
        <taxon>Dothideomycetes</taxon>
        <taxon>Dothideomycetidae</taxon>
        <taxon>Dothideales</taxon>
        <taxon>Saccotheciaceae</taxon>
        <taxon>Aureobasidium</taxon>
    </lineage>
</organism>
<comment type="function">
    <text evidence="7 8">Has a role in the initiation of DNA replication. Required at S-phase checkpoint.</text>
</comment>
<evidence type="ECO:0000256" key="9">
    <source>
        <dbReference type="SAM" id="MobiDB-lite"/>
    </source>
</evidence>
<dbReference type="PANTHER" id="PTHR28124">
    <property type="entry name" value="DNA REPLICATION REGULATOR SLD2"/>
    <property type="match status" value="1"/>
</dbReference>
<feature type="compositionally biased region" description="Basic residues" evidence="9">
    <location>
        <begin position="344"/>
        <end position="359"/>
    </location>
</feature>
<comment type="subcellular location">
    <subcellularLocation>
        <location evidence="1 8">Nucleus</location>
    </subcellularLocation>
</comment>
<keyword evidence="4 8" id="KW-0235">DNA replication</keyword>
<dbReference type="CDD" id="cd22289">
    <property type="entry name" value="RecQL4_SLD2_NTD"/>
    <property type="match status" value="1"/>
</dbReference>
<protein>
    <recommendedName>
        <fullName evidence="3 8">DNA replication regulator SLD2</fullName>
    </recommendedName>
</protein>
<keyword evidence="6 8" id="KW-0131">Cell cycle</keyword>
<dbReference type="PANTHER" id="PTHR28124:SF1">
    <property type="entry name" value="DNA REPLICATION REGULATOR SLD2"/>
    <property type="match status" value="1"/>
</dbReference>
<dbReference type="GO" id="GO:0003688">
    <property type="term" value="F:DNA replication origin binding"/>
    <property type="evidence" value="ECO:0007669"/>
    <property type="project" value="TreeGrafter"/>
</dbReference>
<comment type="similarity">
    <text evidence="2 8">Belongs to the SLD2 family.</text>
</comment>
<feature type="compositionally biased region" description="Acidic residues" evidence="9">
    <location>
        <begin position="329"/>
        <end position="339"/>
    </location>
</feature>
<dbReference type="AlphaFoldDB" id="A0A4S9G7D1"/>
<evidence type="ECO:0000256" key="1">
    <source>
        <dbReference type="ARBA" id="ARBA00004123"/>
    </source>
</evidence>
<dbReference type="GO" id="GO:0031261">
    <property type="term" value="C:DNA replication preinitiation complex"/>
    <property type="evidence" value="ECO:0007669"/>
    <property type="project" value="TreeGrafter"/>
</dbReference>
<evidence type="ECO:0000256" key="3">
    <source>
        <dbReference type="ARBA" id="ARBA00018363"/>
    </source>
</evidence>
<evidence type="ECO:0000256" key="4">
    <source>
        <dbReference type="ARBA" id="ARBA00022705"/>
    </source>
</evidence>
<dbReference type="GO" id="GO:1902977">
    <property type="term" value="P:mitotic DNA replication preinitiation complex assembly"/>
    <property type="evidence" value="ECO:0007669"/>
    <property type="project" value="TreeGrafter"/>
</dbReference>
<evidence type="ECO:0000256" key="5">
    <source>
        <dbReference type="ARBA" id="ARBA00023242"/>
    </source>
</evidence>
<keyword evidence="5 8" id="KW-0539">Nucleus</keyword>
<dbReference type="Pfam" id="PF11719">
    <property type="entry name" value="Drc1-Sld2"/>
    <property type="match status" value="1"/>
</dbReference>
<feature type="region of interest" description="Disordered" evidence="9">
    <location>
        <begin position="20"/>
        <end position="98"/>
    </location>
</feature>
<feature type="region of interest" description="Disordered" evidence="9">
    <location>
        <begin position="313"/>
        <end position="475"/>
    </location>
</feature>
<dbReference type="GO" id="GO:0003697">
    <property type="term" value="F:single-stranded DNA binding"/>
    <property type="evidence" value="ECO:0007669"/>
    <property type="project" value="TreeGrafter"/>
</dbReference>
<reference evidence="10" key="1">
    <citation type="submission" date="2018-10" db="EMBL/GenBank/DDBJ databases">
        <title>Fifty Aureobasidium pullulans genomes reveal a recombining polyextremotolerant generalist.</title>
        <authorList>
            <person name="Gostincar C."/>
            <person name="Turk M."/>
            <person name="Zajc J."/>
            <person name="Gunde-Cimerman N."/>
        </authorList>
    </citation>
    <scope>NUCLEOTIDE SEQUENCE [LARGE SCALE GENOMIC DNA]</scope>
    <source>
        <strain evidence="10">EXF-10085</strain>
    </source>
</reference>
<feature type="region of interest" description="Disordered" evidence="9">
    <location>
        <begin position="163"/>
        <end position="227"/>
    </location>
</feature>
<evidence type="ECO:0000256" key="2">
    <source>
        <dbReference type="ARBA" id="ARBA00007276"/>
    </source>
</evidence>
<accession>A0A4S9G7D1</accession>
<comment type="caution">
    <text evidence="10">The sequence shown here is derived from an EMBL/GenBank/DDBJ whole genome shotgun (WGS) entry which is preliminary data.</text>
</comment>
<name>A0A4S9G7D1_AURPU</name>
<evidence type="ECO:0000313" key="10">
    <source>
        <dbReference type="EMBL" id="THX09157.1"/>
    </source>
</evidence>
<dbReference type="EMBL" id="QZAS01000021">
    <property type="protein sequence ID" value="THX09157.1"/>
    <property type="molecule type" value="Genomic_DNA"/>
</dbReference>
<sequence length="475" mass="53026">MSEERIATLRAELKTWEKQFSIQHGGKRPSREDIKNNVEIGMRARDLEAAQYKEYDRLRRPPAKQSESQHAKPTKTLHATPRKAAAPTATPQKPSSQFLIPSVPAKEEHVELEPTPAAIRMHLGPTPQKDGHILSLFDDLSSTASKPSRTALATIEANANFTPSRPSQLMFMDDESPPENVHDRTPASSSKRFLLDSFVSTTPLKRKRDDEEPTHATPSSAKGLSTPAFLRRSSNMLIMDTLVEEAENDHELKSMNIGRMRQPPFKKRGIVRSLSSIIQGLRKQEDDKLDEELEMMREMEEGDEDVAVKPTVQVADSQVVMPLGPDQGVESDESEEEDTGSFRKPWKKKGLKRQTKRTNMRPQPKPKVPAQPVQPDAASDDEGNVAETQLPDHPLDDISDAESEAAYSDTEAKRKRQLTKTTTTDNHDASKSSKPDGIVKKTARKISATAHANFRALKIKNKNSKASGRGRFGRR</sequence>